<organism evidence="1 2">
    <name type="scientific">Racocetra fulgida</name>
    <dbReference type="NCBI Taxonomy" id="60492"/>
    <lineage>
        <taxon>Eukaryota</taxon>
        <taxon>Fungi</taxon>
        <taxon>Fungi incertae sedis</taxon>
        <taxon>Mucoromycota</taxon>
        <taxon>Glomeromycotina</taxon>
        <taxon>Glomeromycetes</taxon>
        <taxon>Diversisporales</taxon>
        <taxon>Gigasporaceae</taxon>
        <taxon>Racocetra</taxon>
    </lineage>
</organism>
<protein>
    <submittedName>
        <fullName evidence="1">7611_t:CDS:1</fullName>
    </submittedName>
</protein>
<evidence type="ECO:0000313" key="1">
    <source>
        <dbReference type="EMBL" id="CAG8815934.1"/>
    </source>
</evidence>
<dbReference type="Proteomes" id="UP000789396">
    <property type="component" value="Unassembled WGS sequence"/>
</dbReference>
<feature type="non-terminal residue" evidence="1">
    <location>
        <position position="42"/>
    </location>
</feature>
<comment type="caution">
    <text evidence="1">The sequence shown here is derived from an EMBL/GenBank/DDBJ whole genome shotgun (WGS) entry which is preliminary data.</text>
</comment>
<proteinExistence type="predicted"/>
<keyword evidence="2" id="KW-1185">Reference proteome</keyword>
<reference evidence="1" key="1">
    <citation type="submission" date="2021-06" db="EMBL/GenBank/DDBJ databases">
        <authorList>
            <person name="Kallberg Y."/>
            <person name="Tangrot J."/>
            <person name="Rosling A."/>
        </authorList>
    </citation>
    <scope>NUCLEOTIDE SEQUENCE</scope>
    <source>
        <strain evidence="1">IN212</strain>
    </source>
</reference>
<accession>A0A9N9K8Y5</accession>
<name>A0A9N9K8Y5_9GLOM</name>
<gene>
    <name evidence="1" type="ORF">RFULGI_LOCUS19227</name>
</gene>
<sequence>QTTYLSFCDNDMQVDNKKQDNNIAAIDNIEKQIKDINYHINQ</sequence>
<feature type="non-terminal residue" evidence="1">
    <location>
        <position position="1"/>
    </location>
</feature>
<dbReference type="EMBL" id="CAJVPZ010092042">
    <property type="protein sequence ID" value="CAG8815934.1"/>
    <property type="molecule type" value="Genomic_DNA"/>
</dbReference>
<evidence type="ECO:0000313" key="2">
    <source>
        <dbReference type="Proteomes" id="UP000789396"/>
    </source>
</evidence>
<dbReference type="AlphaFoldDB" id="A0A9N9K8Y5"/>